<dbReference type="PANTHER" id="PTHR43141">
    <property type="entry name" value="CYTOCHROME BD2 SUBUNIT II"/>
    <property type="match status" value="1"/>
</dbReference>
<gene>
    <name evidence="8" type="ORF">K2U94_04480</name>
</gene>
<evidence type="ECO:0000313" key="8">
    <source>
        <dbReference type="EMBL" id="MCI4682024.1"/>
    </source>
</evidence>
<feature type="transmembrane region" description="Helical" evidence="7">
    <location>
        <begin position="168"/>
        <end position="188"/>
    </location>
</feature>
<comment type="similarity">
    <text evidence="2">Belongs to the cytochrome ubiquinol oxidase subunit 2 family.</text>
</comment>
<evidence type="ECO:0000256" key="6">
    <source>
        <dbReference type="ARBA" id="ARBA00023136"/>
    </source>
</evidence>
<dbReference type="RefSeq" id="WP_243066058.1">
    <property type="nucleotide sequence ID" value="NZ_JAIVFK010000002.1"/>
</dbReference>
<feature type="transmembrane region" description="Helical" evidence="7">
    <location>
        <begin position="305"/>
        <end position="329"/>
    </location>
</feature>
<evidence type="ECO:0000256" key="7">
    <source>
        <dbReference type="SAM" id="Phobius"/>
    </source>
</evidence>
<comment type="caution">
    <text evidence="8">The sequence shown here is derived from an EMBL/GenBank/DDBJ whole genome shotgun (WGS) entry which is preliminary data.</text>
</comment>
<evidence type="ECO:0000256" key="5">
    <source>
        <dbReference type="ARBA" id="ARBA00022989"/>
    </source>
</evidence>
<evidence type="ECO:0000256" key="1">
    <source>
        <dbReference type="ARBA" id="ARBA00004651"/>
    </source>
</evidence>
<proteinExistence type="inferred from homology"/>
<keyword evidence="3" id="KW-1003">Cell membrane</keyword>
<evidence type="ECO:0000256" key="2">
    <source>
        <dbReference type="ARBA" id="ARBA00007543"/>
    </source>
</evidence>
<reference evidence="8" key="1">
    <citation type="journal article" date="2022" name="ISME J.">
        <title>Identification of active gaseous-alkane degraders at natural gas seeps.</title>
        <authorList>
            <person name="Farhan Ul Haque M."/>
            <person name="Hernandez M."/>
            <person name="Crombie A.T."/>
            <person name="Murrell J.C."/>
        </authorList>
    </citation>
    <scope>NUCLEOTIDE SEQUENCE</scope>
    <source>
        <strain evidence="8">PC2</strain>
    </source>
</reference>
<dbReference type="Pfam" id="PF02322">
    <property type="entry name" value="Cyt_bd_oxida_II"/>
    <property type="match status" value="1"/>
</dbReference>
<feature type="transmembrane region" description="Helical" evidence="7">
    <location>
        <begin position="236"/>
        <end position="256"/>
    </location>
</feature>
<feature type="transmembrane region" description="Helical" evidence="7">
    <location>
        <begin position="12"/>
        <end position="32"/>
    </location>
</feature>
<feature type="transmembrane region" description="Helical" evidence="7">
    <location>
        <begin position="263"/>
        <end position="285"/>
    </location>
</feature>
<feature type="transmembrane region" description="Helical" evidence="7">
    <location>
        <begin position="83"/>
        <end position="105"/>
    </location>
</feature>
<evidence type="ECO:0000256" key="4">
    <source>
        <dbReference type="ARBA" id="ARBA00022692"/>
    </source>
</evidence>
<dbReference type="PANTHER" id="PTHR43141:SF4">
    <property type="entry name" value="CYTOCHROME BD2 SUBUNIT II"/>
    <property type="match status" value="1"/>
</dbReference>
<organism evidence="8 9">
    <name type="scientific">Candidatus Rhodoblastus alkanivorans</name>
    <dbReference type="NCBI Taxonomy" id="2954117"/>
    <lineage>
        <taxon>Bacteria</taxon>
        <taxon>Pseudomonadati</taxon>
        <taxon>Pseudomonadota</taxon>
        <taxon>Alphaproteobacteria</taxon>
        <taxon>Hyphomicrobiales</taxon>
        <taxon>Rhodoblastaceae</taxon>
        <taxon>Rhodoblastus</taxon>
    </lineage>
</organism>
<sequence>MNPAEMTQAAPSLLALFWAGVIAFSIFVYVVLDGFDLGVGMLFGTTRDRDLRDEMMGAISPFWDGNETWLVVVGASLFAAFPAVYAIFLPAFYLPVLLLLIGLIFRGVAFEFRGRGGPSSIWSTGFWLGSGVVAFVQGAAVGAMILGVDVRNGQFAGGPFDWLRPLPVLTGIGLMFGYGLLGAGWLILKSPTRLRDWAYQRAPFLAIGMAVSLLLASLLTAIQAHGVMTRLVERPWAAGFFVVGLIALGGVLRGIARRRDAQPFAFTILFFLAAFGFLAAAFWPYMIPYSVTVASAAAPDKSLSFLFWGAGVVALPVVLIYSVVIHAVFRGKLQISGH</sequence>
<dbReference type="InterPro" id="IPR003317">
    <property type="entry name" value="Cyt-d_oxidase_su2"/>
</dbReference>
<keyword evidence="5 7" id="KW-1133">Transmembrane helix</keyword>
<protein>
    <submittedName>
        <fullName evidence="8">Cytochrome d ubiquinol oxidase subunit II</fullName>
    </submittedName>
</protein>
<accession>A0ABS9Z2Y8</accession>
<keyword evidence="9" id="KW-1185">Reference proteome</keyword>
<feature type="transmembrane region" description="Helical" evidence="7">
    <location>
        <begin position="204"/>
        <end position="224"/>
    </location>
</feature>
<keyword evidence="6 7" id="KW-0472">Membrane</keyword>
<comment type="subcellular location">
    <subcellularLocation>
        <location evidence="1">Cell membrane</location>
        <topology evidence="1">Multi-pass membrane protein</topology>
    </subcellularLocation>
</comment>
<name>A0ABS9Z2Y8_9HYPH</name>
<feature type="transmembrane region" description="Helical" evidence="7">
    <location>
        <begin position="126"/>
        <end position="148"/>
    </location>
</feature>
<evidence type="ECO:0000313" key="9">
    <source>
        <dbReference type="Proteomes" id="UP001139104"/>
    </source>
</evidence>
<keyword evidence="4 7" id="KW-0812">Transmembrane</keyword>
<dbReference type="EMBL" id="JAIVFP010000001">
    <property type="protein sequence ID" value="MCI4682024.1"/>
    <property type="molecule type" value="Genomic_DNA"/>
</dbReference>
<evidence type="ECO:0000256" key="3">
    <source>
        <dbReference type="ARBA" id="ARBA00022475"/>
    </source>
</evidence>
<dbReference type="Proteomes" id="UP001139104">
    <property type="component" value="Unassembled WGS sequence"/>
</dbReference>